<reference evidence="2" key="3">
    <citation type="submission" date="2024-01" db="EMBL/GenBank/DDBJ databases">
        <authorList>
            <person name="Coelho M.A."/>
            <person name="David-Palma M."/>
            <person name="Shea T."/>
            <person name="Sun S."/>
            <person name="Cuomo C.A."/>
            <person name="Heitman J."/>
        </authorList>
    </citation>
    <scope>NUCLEOTIDE SEQUENCE</scope>
    <source>
        <strain evidence="2">CBS 7841</strain>
    </source>
</reference>
<accession>A0AAJ8JQ74</accession>
<reference evidence="2" key="1">
    <citation type="submission" date="2016-06" db="EMBL/GenBank/DDBJ databases">
        <authorList>
            <person name="Cuomo C."/>
            <person name="Litvintseva A."/>
            <person name="Heitman J."/>
            <person name="Chen Y."/>
            <person name="Sun S."/>
            <person name="Springer D."/>
            <person name="Dromer F."/>
            <person name="Young S."/>
            <person name="Zeng Q."/>
            <person name="Chapman S."/>
            <person name="Gujja S."/>
            <person name="Saif S."/>
            <person name="Birren B."/>
        </authorList>
    </citation>
    <scope>NUCLEOTIDE SEQUENCE</scope>
    <source>
        <strain evidence="2">CBS 7841</strain>
    </source>
</reference>
<keyword evidence="1" id="KW-0472">Membrane</keyword>
<proteinExistence type="predicted"/>
<dbReference type="GeneID" id="91085735"/>
<keyword evidence="1" id="KW-1133">Transmembrane helix</keyword>
<sequence>MSHVADAFWQPFSQSALKLLPKRGVGFRAKSKRADRIPDDPQRSLVTDYHSINDPSIRIHKKFLHLLKSKQKYGLQTSERSSPISLWVYCFRRLPLASFLALETPRPGGLRLLMPSWVLVYGWAIFQKRLTMISAREAGNFDFLWGPLIICAALFVAILANFIFRFHEVQRNTGVNPLSFQNAWQQTIRTNLV</sequence>
<feature type="transmembrane region" description="Helical" evidence="1">
    <location>
        <begin position="144"/>
        <end position="164"/>
    </location>
</feature>
<evidence type="ECO:0000256" key="1">
    <source>
        <dbReference type="SAM" id="Phobius"/>
    </source>
</evidence>
<dbReference type="KEGG" id="cdep:91085735"/>
<keyword evidence="3" id="KW-1185">Reference proteome</keyword>
<feature type="transmembrane region" description="Helical" evidence="1">
    <location>
        <begin position="108"/>
        <end position="124"/>
    </location>
</feature>
<dbReference type="EMBL" id="CP143785">
    <property type="protein sequence ID" value="WVN86359.1"/>
    <property type="molecule type" value="Genomic_DNA"/>
</dbReference>
<protein>
    <submittedName>
        <fullName evidence="2">Uncharacterized protein</fullName>
    </submittedName>
</protein>
<name>A0AAJ8JQ74_9TREE</name>
<dbReference type="AlphaFoldDB" id="A0AAJ8JQ74"/>
<evidence type="ECO:0000313" key="3">
    <source>
        <dbReference type="Proteomes" id="UP000094043"/>
    </source>
</evidence>
<dbReference type="Proteomes" id="UP000094043">
    <property type="component" value="Chromosome 2"/>
</dbReference>
<keyword evidence="1" id="KW-0812">Transmembrane</keyword>
<reference evidence="2" key="2">
    <citation type="journal article" date="2022" name="Elife">
        <title>Obligate sexual reproduction of a homothallic fungus closely related to the Cryptococcus pathogenic species complex.</title>
        <authorList>
            <person name="Passer A.R."/>
            <person name="Clancey S.A."/>
            <person name="Shea T."/>
            <person name="David-Palma M."/>
            <person name="Averette A.F."/>
            <person name="Boekhout T."/>
            <person name="Porcel B.M."/>
            <person name="Nowrousian M."/>
            <person name="Cuomo C.A."/>
            <person name="Sun S."/>
            <person name="Heitman J."/>
            <person name="Coelho M.A."/>
        </authorList>
    </citation>
    <scope>NUCLEOTIDE SEQUENCE</scope>
    <source>
        <strain evidence="2">CBS 7841</strain>
    </source>
</reference>
<dbReference type="RefSeq" id="XP_066067059.1">
    <property type="nucleotide sequence ID" value="XM_066210962.1"/>
</dbReference>
<gene>
    <name evidence="2" type="ORF">L203_101522</name>
</gene>
<evidence type="ECO:0000313" key="2">
    <source>
        <dbReference type="EMBL" id="WVN86359.1"/>
    </source>
</evidence>
<organism evidence="2 3">
    <name type="scientific">Cryptococcus depauperatus CBS 7841</name>
    <dbReference type="NCBI Taxonomy" id="1295531"/>
    <lineage>
        <taxon>Eukaryota</taxon>
        <taxon>Fungi</taxon>
        <taxon>Dikarya</taxon>
        <taxon>Basidiomycota</taxon>
        <taxon>Agaricomycotina</taxon>
        <taxon>Tremellomycetes</taxon>
        <taxon>Tremellales</taxon>
        <taxon>Cryptococcaceae</taxon>
        <taxon>Cryptococcus</taxon>
    </lineage>
</organism>